<dbReference type="AlphaFoldDB" id="A0A2S4PLX9"/>
<dbReference type="SUPFAM" id="SSF52047">
    <property type="entry name" value="RNI-like"/>
    <property type="match status" value="1"/>
</dbReference>
<dbReference type="Proteomes" id="UP000237438">
    <property type="component" value="Unassembled WGS sequence"/>
</dbReference>
<evidence type="ECO:0000313" key="2">
    <source>
        <dbReference type="EMBL" id="POS83024.1"/>
    </source>
</evidence>
<evidence type="ECO:0000313" key="3">
    <source>
        <dbReference type="Proteomes" id="UP000237438"/>
    </source>
</evidence>
<organism evidence="2 3">
    <name type="scientific">Erysiphe pulchra</name>
    <dbReference type="NCBI Taxonomy" id="225359"/>
    <lineage>
        <taxon>Eukaryota</taxon>
        <taxon>Fungi</taxon>
        <taxon>Dikarya</taxon>
        <taxon>Ascomycota</taxon>
        <taxon>Pezizomycotina</taxon>
        <taxon>Leotiomycetes</taxon>
        <taxon>Erysiphales</taxon>
        <taxon>Erysiphaceae</taxon>
        <taxon>Erysiphe</taxon>
    </lineage>
</organism>
<dbReference type="STRING" id="225359.A0A2S4PLX9"/>
<dbReference type="Gene3D" id="3.80.10.10">
    <property type="entry name" value="Ribonuclease Inhibitor"/>
    <property type="match status" value="1"/>
</dbReference>
<dbReference type="SUPFAM" id="SSF81383">
    <property type="entry name" value="F-box domain"/>
    <property type="match status" value="1"/>
</dbReference>
<comment type="caution">
    <text evidence="2">The sequence shown here is derived from an EMBL/GenBank/DDBJ whole genome shotgun (WGS) entry which is preliminary data.</text>
</comment>
<proteinExistence type="predicted"/>
<feature type="domain" description="F-box" evidence="1">
    <location>
        <begin position="18"/>
        <end position="53"/>
    </location>
</feature>
<dbReference type="InterPro" id="IPR032675">
    <property type="entry name" value="LRR_dom_sf"/>
</dbReference>
<gene>
    <name evidence="2" type="ORF">EPUL_005134</name>
</gene>
<evidence type="ECO:0000259" key="1">
    <source>
        <dbReference type="Pfam" id="PF12937"/>
    </source>
</evidence>
<dbReference type="InterPro" id="IPR036047">
    <property type="entry name" value="F-box-like_dom_sf"/>
</dbReference>
<dbReference type="EMBL" id="PEDP01001974">
    <property type="protein sequence ID" value="POS83024.1"/>
    <property type="molecule type" value="Genomic_DNA"/>
</dbReference>
<protein>
    <recommendedName>
        <fullName evidence="1">F-box domain-containing protein</fullName>
    </recommendedName>
</protein>
<dbReference type="InterPro" id="IPR001810">
    <property type="entry name" value="F-box_dom"/>
</dbReference>
<dbReference type="OrthoDB" id="408631at2759"/>
<accession>A0A2S4PLX9</accession>
<sequence>MNPTPPSYQEATSRQVWSEVAHFLGRKDLMSACLVCRQWYQVFSGHFWGNVTFNFKMDDHTTQCNILRLFLQVPISLGRILPEIRIEVRRFVHTLHIPSNQALPFEVFQPGWLWGLLKYLPNLQSLIVSDLSFFDHRSLMALGKEVSLSDYSLKLLNASNCINTTAQSLSYALSNFPNLIYLDLSATQGARCSNVLSQIKYLSFLRVLKMSHCGLKDNDITSLSFSSKLCSLDISGNFLTERGVEILLNKLPENPPAYKAMSYSSHDHSKYRFAGCPLSVKVSHEGVENFVFRRLTSDMNAYLQIEEGLPLTFNHFNLASNDLSINSFYKIYGFNHYLQHLDIGNVKLNRLSTQDNRVFKNKEESIVELIDSEMFSATFEKLRSLRIHHSIVTSNPFSQKPITNQYIEKATFNTLSDEEVKSGSARDLQVKLKPTSAFSNRVAYHQQPKIFQPLNAFSHQQYLIQDDSITSRHPGRFQPHLLPNIRSLTLTGIPSHVNDIRIPDTINLFIRECGEDEVYPSFSSLRQHQQLRLNSDTWRKGGITLEILTLETYKRGKFTLPKNTPEDLSTISSSNREDFSFFEGFHGEEEEEGNSNSTLSKEFSIDVIDYIKKERKRLFNLEHELNANFYPNSSPQVATNSVPPIRATSGYWKGKLRVKRYERNPD</sequence>
<reference evidence="2 3" key="1">
    <citation type="submission" date="2017-10" db="EMBL/GenBank/DDBJ databases">
        <title>Development of genomic resources for the powdery mildew, Erysiphe pulchra.</title>
        <authorList>
            <person name="Wadl P.A."/>
            <person name="Mack B.M."/>
            <person name="Moore G."/>
            <person name="Beltz S.B."/>
        </authorList>
    </citation>
    <scope>NUCLEOTIDE SEQUENCE [LARGE SCALE GENOMIC DNA]</scope>
    <source>
        <strain evidence="2">Cflorida</strain>
    </source>
</reference>
<keyword evidence="3" id="KW-1185">Reference proteome</keyword>
<dbReference type="Pfam" id="PF12937">
    <property type="entry name" value="F-box-like"/>
    <property type="match status" value="1"/>
</dbReference>
<name>A0A2S4PLX9_9PEZI</name>